<evidence type="ECO:0000259" key="4">
    <source>
        <dbReference type="Pfam" id="PF13193"/>
    </source>
</evidence>
<evidence type="ECO:0000256" key="3">
    <source>
        <dbReference type="SAM" id="MobiDB-lite"/>
    </source>
</evidence>
<sequence length="334" mass="36839">MHKPQAVVPGYDKTYDRETDVHLCTGPAYHAAPLRGRAPGADQRGADGADGQVGFRAGPQDDRGLQDHARPLRADHVPAPAGLPEEVRQRYDLSSLRKITHGAAPCPPEVKQAIIAWWGPVLNEYYAGSEGGVGFVVSSEEWLRKPGTVGKRPRRTPRASSTRRGTSAPPEWPAPSICASISRGFDYFKDDDKTQANRRDGYFTMGDIGYFDEDDYLFLTGRNAETIIAGGVNIYPQEVDNELIKHPAVEDTCTVGVPHDERGEEVRAVIQLKAGYEPTEALKQEILAFAHANLAKFKIPRQIDFATSLPRSEAGKIQRNKVRAPYWEGRARAI</sequence>
<organism evidence="5">
    <name type="scientific">Phenylobacterium glaciei</name>
    <dbReference type="NCBI Taxonomy" id="2803784"/>
    <lineage>
        <taxon>Bacteria</taxon>
        <taxon>Pseudomonadati</taxon>
        <taxon>Pseudomonadota</taxon>
        <taxon>Alphaproteobacteria</taxon>
        <taxon>Caulobacterales</taxon>
        <taxon>Caulobacteraceae</taxon>
        <taxon>Phenylobacterium</taxon>
    </lineage>
</organism>
<dbReference type="PANTHER" id="PTHR43201:SF5">
    <property type="entry name" value="MEDIUM-CHAIN ACYL-COA LIGASE ACSF2, MITOCHONDRIAL"/>
    <property type="match status" value="1"/>
</dbReference>
<feature type="compositionally biased region" description="Low complexity" evidence="3">
    <location>
        <begin position="158"/>
        <end position="169"/>
    </location>
</feature>
<name>A0A974P637_9CAUL</name>
<dbReference type="GO" id="GO:0031956">
    <property type="term" value="F:medium-chain fatty acid-CoA ligase activity"/>
    <property type="evidence" value="ECO:0007669"/>
    <property type="project" value="TreeGrafter"/>
</dbReference>
<evidence type="ECO:0000313" key="5">
    <source>
        <dbReference type="EMBL" id="QQZ51055.1"/>
    </source>
</evidence>
<dbReference type="Gene3D" id="3.30.300.30">
    <property type="match status" value="1"/>
</dbReference>
<proteinExistence type="inferred from homology"/>
<evidence type="ECO:0000256" key="1">
    <source>
        <dbReference type="ARBA" id="ARBA00006432"/>
    </source>
</evidence>
<feature type="region of interest" description="Disordered" evidence="3">
    <location>
        <begin position="32"/>
        <end position="66"/>
    </location>
</feature>
<protein>
    <submittedName>
        <fullName evidence="5">AMP-binding protein</fullName>
    </submittedName>
</protein>
<feature type="region of interest" description="Disordered" evidence="3">
    <location>
        <begin position="146"/>
        <end position="173"/>
    </location>
</feature>
<keyword evidence="2" id="KW-0436">Ligase</keyword>
<dbReference type="PANTHER" id="PTHR43201">
    <property type="entry name" value="ACYL-COA SYNTHETASE"/>
    <property type="match status" value="1"/>
</dbReference>
<dbReference type="InterPro" id="IPR025110">
    <property type="entry name" value="AMP-bd_C"/>
</dbReference>
<dbReference type="InterPro" id="IPR045851">
    <property type="entry name" value="AMP-bd_C_sf"/>
</dbReference>
<dbReference type="Gene3D" id="3.40.50.12780">
    <property type="entry name" value="N-terminal domain of ligase-like"/>
    <property type="match status" value="1"/>
</dbReference>
<comment type="similarity">
    <text evidence="1">Belongs to the ATP-dependent AMP-binding enzyme family.</text>
</comment>
<dbReference type="EMBL" id="CP068570">
    <property type="protein sequence ID" value="QQZ51055.1"/>
    <property type="molecule type" value="Genomic_DNA"/>
</dbReference>
<dbReference type="GO" id="GO:0006631">
    <property type="term" value="P:fatty acid metabolic process"/>
    <property type="evidence" value="ECO:0007669"/>
    <property type="project" value="TreeGrafter"/>
</dbReference>
<accession>A0A974P637</accession>
<gene>
    <name evidence="5" type="ORF">JKL49_07720</name>
</gene>
<dbReference type="AlphaFoldDB" id="A0A974P637"/>
<reference evidence="5" key="1">
    <citation type="submission" date="2021-01" db="EMBL/GenBank/DDBJ databases">
        <title>Genome sequence of Phenylobacterium sp. 20VBR1 isolated from a valley glaceir, Ny-Alesund, Svalbard.</title>
        <authorList>
            <person name="Thomas F.A."/>
            <person name="Krishnan K.P."/>
            <person name="Sinha R.K."/>
        </authorList>
    </citation>
    <scope>NUCLEOTIDE SEQUENCE</scope>
    <source>
        <strain evidence="5">20VBR1</strain>
    </source>
</reference>
<evidence type="ECO:0000256" key="2">
    <source>
        <dbReference type="ARBA" id="ARBA00022598"/>
    </source>
</evidence>
<dbReference type="InterPro" id="IPR042099">
    <property type="entry name" value="ANL_N_sf"/>
</dbReference>
<dbReference type="Pfam" id="PF13193">
    <property type="entry name" value="AMP-binding_C"/>
    <property type="match status" value="1"/>
</dbReference>
<dbReference type="SUPFAM" id="SSF56801">
    <property type="entry name" value="Acetyl-CoA synthetase-like"/>
    <property type="match status" value="1"/>
</dbReference>
<feature type="domain" description="AMP-binding enzyme C-terminal" evidence="4">
    <location>
        <begin position="238"/>
        <end position="316"/>
    </location>
</feature>